<evidence type="ECO:0000256" key="2">
    <source>
        <dbReference type="ARBA" id="ARBA00022448"/>
    </source>
</evidence>
<feature type="transmembrane region" description="Helical" evidence="8">
    <location>
        <begin position="102"/>
        <end position="125"/>
    </location>
</feature>
<keyword evidence="7 8" id="KW-0472">Membrane</keyword>
<feature type="transmembrane region" description="Helical" evidence="8">
    <location>
        <begin position="63"/>
        <end position="90"/>
    </location>
</feature>
<dbReference type="RefSeq" id="WP_090075527.1">
    <property type="nucleotide sequence ID" value="NZ_FOVR01000021.1"/>
</dbReference>
<dbReference type="GO" id="GO:0005886">
    <property type="term" value="C:plasma membrane"/>
    <property type="evidence" value="ECO:0007669"/>
    <property type="project" value="UniProtKB-SubCell"/>
</dbReference>
<dbReference type="Pfam" id="PF02653">
    <property type="entry name" value="BPD_transp_2"/>
    <property type="match status" value="1"/>
</dbReference>
<dbReference type="PANTHER" id="PTHR32196:SF21">
    <property type="entry name" value="ABC TRANSPORTER PERMEASE PROTEIN YPHD-RELATED"/>
    <property type="match status" value="1"/>
</dbReference>
<keyword evidence="2" id="KW-0813">Transport</keyword>
<evidence type="ECO:0000256" key="7">
    <source>
        <dbReference type="ARBA" id="ARBA00023136"/>
    </source>
</evidence>
<comment type="subcellular location">
    <subcellularLocation>
        <location evidence="1">Cell membrane</location>
        <topology evidence="1">Multi-pass membrane protein</topology>
    </subcellularLocation>
</comment>
<proteinExistence type="predicted"/>
<organism evidence="9 10">
    <name type="scientific">Cohaesibacter marisflavi</name>
    <dbReference type="NCBI Taxonomy" id="655353"/>
    <lineage>
        <taxon>Bacteria</taxon>
        <taxon>Pseudomonadati</taxon>
        <taxon>Pseudomonadota</taxon>
        <taxon>Alphaproteobacteria</taxon>
        <taxon>Hyphomicrobiales</taxon>
        <taxon>Cohaesibacteraceae</taxon>
    </lineage>
</organism>
<reference evidence="9 10" key="1">
    <citation type="submission" date="2016-10" db="EMBL/GenBank/DDBJ databases">
        <authorList>
            <person name="de Groot N.N."/>
        </authorList>
    </citation>
    <scope>NUCLEOTIDE SEQUENCE [LARGE SCALE GENOMIC DNA]</scope>
    <source>
        <strain evidence="9 10">CGMCC 1.9157</strain>
    </source>
</reference>
<dbReference type="CDD" id="cd06579">
    <property type="entry name" value="TM_PBP1_transp_AraH_like"/>
    <property type="match status" value="1"/>
</dbReference>
<keyword evidence="3" id="KW-1003">Cell membrane</keyword>
<dbReference type="STRING" id="655353.SAMN04488056_1216"/>
<evidence type="ECO:0000313" key="10">
    <source>
        <dbReference type="Proteomes" id="UP000199236"/>
    </source>
</evidence>
<evidence type="ECO:0000256" key="4">
    <source>
        <dbReference type="ARBA" id="ARBA00022519"/>
    </source>
</evidence>
<evidence type="ECO:0000256" key="3">
    <source>
        <dbReference type="ARBA" id="ARBA00022475"/>
    </source>
</evidence>
<dbReference type="GO" id="GO:0022857">
    <property type="term" value="F:transmembrane transporter activity"/>
    <property type="evidence" value="ECO:0007669"/>
    <property type="project" value="InterPro"/>
</dbReference>
<keyword evidence="4" id="KW-0997">Cell inner membrane</keyword>
<dbReference type="PANTHER" id="PTHR32196">
    <property type="entry name" value="ABC TRANSPORTER PERMEASE PROTEIN YPHD-RELATED-RELATED"/>
    <property type="match status" value="1"/>
</dbReference>
<feature type="transmembrane region" description="Helical" evidence="8">
    <location>
        <begin position="131"/>
        <end position="152"/>
    </location>
</feature>
<dbReference type="EMBL" id="FOVR01000021">
    <property type="protein sequence ID" value="SFP07829.1"/>
    <property type="molecule type" value="Genomic_DNA"/>
</dbReference>
<evidence type="ECO:0000256" key="8">
    <source>
        <dbReference type="SAM" id="Phobius"/>
    </source>
</evidence>
<evidence type="ECO:0000256" key="1">
    <source>
        <dbReference type="ARBA" id="ARBA00004651"/>
    </source>
</evidence>
<gene>
    <name evidence="9" type="ORF">SAMN04488056_1216</name>
</gene>
<evidence type="ECO:0000256" key="5">
    <source>
        <dbReference type="ARBA" id="ARBA00022692"/>
    </source>
</evidence>
<dbReference type="OrthoDB" id="192433at2"/>
<keyword evidence="5 8" id="KW-0812">Transmembrane</keyword>
<feature type="transmembrane region" description="Helical" evidence="8">
    <location>
        <begin position="225"/>
        <end position="243"/>
    </location>
</feature>
<evidence type="ECO:0000256" key="6">
    <source>
        <dbReference type="ARBA" id="ARBA00022989"/>
    </source>
</evidence>
<feature type="transmembrane region" description="Helical" evidence="8">
    <location>
        <begin position="26"/>
        <end position="43"/>
    </location>
</feature>
<keyword evidence="10" id="KW-1185">Reference proteome</keyword>
<evidence type="ECO:0000313" key="9">
    <source>
        <dbReference type="EMBL" id="SFP07829.1"/>
    </source>
</evidence>
<name>A0A1I5ME83_9HYPH</name>
<dbReference type="AlphaFoldDB" id="A0A1I5ME83"/>
<keyword evidence="6 8" id="KW-1133">Transmembrane helix</keyword>
<feature type="transmembrane region" description="Helical" evidence="8">
    <location>
        <begin position="164"/>
        <end position="185"/>
    </location>
</feature>
<protein>
    <submittedName>
        <fullName evidence="9">Ribose transport system permease protein</fullName>
    </submittedName>
</protein>
<dbReference type="InterPro" id="IPR001851">
    <property type="entry name" value="ABC_transp_permease"/>
</dbReference>
<sequence length="324" mass="33692">MSNVTLSKSQNSVSPLAFVRESWRQAVIYLGFAVLFIIFSITLRDQGFLDINNLLNIVRQTAIIAIMAVAMTFVLAAGEIDLSVGSLAGLSSVVTAMVLRDYGLVAGIFAGLCIGSLAGVVNGFLTTKIGIPSFLVTLAAMGICTGTSMWISHTASIPILNQTYAFLFGGGDIGPFPILLFWMAIIGVTGHVALKHNTFGRRVLATGGNETAAQYSGINTKVIKARVMLMSSMAAGLAGMLYAGRLQSGRFQFGEGDEMSVIAAAVLGGTGLAGGHGTVVGSIIGAIMIGMINNGLTLHGLEYSQQLVARGAIIVLAVALSKKN</sequence>
<dbReference type="Proteomes" id="UP000199236">
    <property type="component" value="Unassembled WGS sequence"/>
</dbReference>
<feature type="transmembrane region" description="Helical" evidence="8">
    <location>
        <begin position="264"/>
        <end position="291"/>
    </location>
</feature>
<accession>A0A1I5ME83</accession>